<dbReference type="RefSeq" id="WP_188621533.1">
    <property type="nucleotide sequence ID" value="NZ_BMJE01000006.1"/>
</dbReference>
<proteinExistence type="predicted"/>
<dbReference type="EMBL" id="BMJE01000006">
    <property type="protein sequence ID" value="GGB83055.1"/>
    <property type="molecule type" value="Genomic_DNA"/>
</dbReference>
<evidence type="ECO:0000313" key="2">
    <source>
        <dbReference type="Proteomes" id="UP000615760"/>
    </source>
</evidence>
<dbReference type="Proteomes" id="UP000615760">
    <property type="component" value="Unassembled WGS sequence"/>
</dbReference>
<organism evidence="1 2">
    <name type="scientific">Flavobacterium suaedae</name>
    <dbReference type="NCBI Taxonomy" id="1767027"/>
    <lineage>
        <taxon>Bacteria</taxon>
        <taxon>Pseudomonadati</taxon>
        <taxon>Bacteroidota</taxon>
        <taxon>Flavobacteriia</taxon>
        <taxon>Flavobacteriales</taxon>
        <taxon>Flavobacteriaceae</taxon>
        <taxon>Flavobacterium</taxon>
    </lineage>
</organism>
<comment type="caution">
    <text evidence="1">The sequence shown here is derived from an EMBL/GenBank/DDBJ whole genome shotgun (WGS) entry which is preliminary data.</text>
</comment>
<keyword evidence="2" id="KW-1185">Reference proteome</keyword>
<protein>
    <submittedName>
        <fullName evidence="1">Uncharacterized protein</fullName>
    </submittedName>
</protein>
<accession>A0ABQ1K2L4</accession>
<gene>
    <name evidence="1" type="ORF">GCM10007424_23850</name>
</gene>
<name>A0ABQ1K2L4_9FLAO</name>
<evidence type="ECO:0000313" key="1">
    <source>
        <dbReference type="EMBL" id="GGB83055.1"/>
    </source>
</evidence>
<reference evidence="2" key="1">
    <citation type="journal article" date="2019" name="Int. J. Syst. Evol. Microbiol.">
        <title>The Global Catalogue of Microorganisms (GCM) 10K type strain sequencing project: providing services to taxonomists for standard genome sequencing and annotation.</title>
        <authorList>
            <consortium name="The Broad Institute Genomics Platform"/>
            <consortium name="The Broad Institute Genome Sequencing Center for Infectious Disease"/>
            <person name="Wu L."/>
            <person name="Ma J."/>
        </authorList>
    </citation>
    <scope>NUCLEOTIDE SEQUENCE [LARGE SCALE GENOMIC DNA]</scope>
    <source>
        <strain evidence="2">CGMCC 1.15461</strain>
    </source>
</reference>
<sequence length="69" mass="7633">MALNTEGYKAEILALITEMRERTEISDEEYADRWAQATEQYIKSATINYLSGLIAPTGAVTGTFNGTIE</sequence>